<dbReference type="GO" id="GO:0000978">
    <property type="term" value="F:RNA polymerase II cis-regulatory region sequence-specific DNA binding"/>
    <property type="evidence" value="ECO:0007669"/>
    <property type="project" value="TreeGrafter"/>
</dbReference>
<dbReference type="Pfam" id="PF12251">
    <property type="entry name" value="SNAPC3"/>
    <property type="match status" value="1"/>
</dbReference>
<dbReference type="PANTHER" id="PTHR13421:SF16">
    <property type="entry name" value="SNRNA-ACTIVATING PROTEIN COMPLEX SUBUNIT 3"/>
    <property type="match status" value="1"/>
</dbReference>
<keyword evidence="7" id="KW-0539">Nucleus</keyword>
<evidence type="ECO:0000256" key="2">
    <source>
        <dbReference type="ARBA" id="ARBA00010410"/>
    </source>
</evidence>
<evidence type="ECO:0000313" key="13">
    <source>
        <dbReference type="Proteomes" id="UP000479000"/>
    </source>
</evidence>
<dbReference type="GO" id="GO:0042796">
    <property type="term" value="P:snRNA transcription by RNA polymerase III"/>
    <property type="evidence" value="ECO:0007669"/>
    <property type="project" value="TreeGrafter"/>
</dbReference>
<evidence type="ECO:0000256" key="3">
    <source>
        <dbReference type="ARBA" id="ARBA00013634"/>
    </source>
</evidence>
<feature type="region of interest" description="Disordered" evidence="11">
    <location>
        <begin position="83"/>
        <end position="138"/>
    </location>
</feature>
<keyword evidence="6" id="KW-0804">Transcription</keyword>
<evidence type="ECO:0000256" key="10">
    <source>
        <dbReference type="ARBA" id="ARBA00029606"/>
    </source>
</evidence>
<proteinExistence type="inferred from homology"/>
<reference evidence="12 13" key="1">
    <citation type="submission" date="2020-02" db="EMBL/GenBank/DDBJ databases">
        <authorList>
            <person name="Ferguson B K."/>
        </authorList>
    </citation>
    <scope>NUCLEOTIDE SEQUENCE [LARGE SCALE GENOMIC DNA]</scope>
</reference>
<keyword evidence="5" id="KW-0238">DNA-binding</keyword>
<dbReference type="AlphaFoldDB" id="A0A6H5GIG9"/>
<comment type="subunit">
    <text evidence="9">Part of the SNAPc complex composed of 5 subunits: SNAPC1, SNAPC2, SNAPC3, SNAPC4 and SNAPC5. SNAPC3 interacts with SNAPC1.</text>
</comment>
<dbReference type="Proteomes" id="UP000479000">
    <property type="component" value="Unassembled WGS sequence"/>
</dbReference>
<evidence type="ECO:0000256" key="11">
    <source>
        <dbReference type="SAM" id="MobiDB-lite"/>
    </source>
</evidence>
<evidence type="ECO:0000256" key="4">
    <source>
        <dbReference type="ARBA" id="ARBA00023015"/>
    </source>
</evidence>
<name>A0A6H5GIG9_9HEMI</name>
<dbReference type="GO" id="GO:0019185">
    <property type="term" value="C:snRNA-activating protein complex"/>
    <property type="evidence" value="ECO:0007669"/>
    <property type="project" value="TreeGrafter"/>
</dbReference>
<keyword evidence="4" id="KW-0805">Transcription regulation</keyword>
<organism evidence="12 13">
    <name type="scientific">Nesidiocoris tenuis</name>
    <dbReference type="NCBI Taxonomy" id="355587"/>
    <lineage>
        <taxon>Eukaryota</taxon>
        <taxon>Metazoa</taxon>
        <taxon>Ecdysozoa</taxon>
        <taxon>Arthropoda</taxon>
        <taxon>Hexapoda</taxon>
        <taxon>Insecta</taxon>
        <taxon>Pterygota</taxon>
        <taxon>Neoptera</taxon>
        <taxon>Paraneoptera</taxon>
        <taxon>Hemiptera</taxon>
        <taxon>Heteroptera</taxon>
        <taxon>Panheteroptera</taxon>
        <taxon>Cimicomorpha</taxon>
        <taxon>Miridae</taxon>
        <taxon>Dicyphina</taxon>
        <taxon>Nesidiocoris</taxon>
    </lineage>
</organism>
<dbReference type="InterPro" id="IPR022042">
    <property type="entry name" value="snRNA-activating_su3"/>
</dbReference>
<keyword evidence="13" id="KW-1185">Reference proteome</keyword>
<evidence type="ECO:0000313" key="12">
    <source>
        <dbReference type="EMBL" id="CAB0003553.1"/>
    </source>
</evidence>
<evidence type="ECO:0000256" key="5">
    <source>
        <dbReference type="ARBA" id="ARBA00023125"/>
    </source>
</evidence>
<comment type="similarity">
    <text evidence="2">Belongs to the SNAPC3/SRD2 family.</text>
</comment>
<feature type="compositionally biased region" description="Gly residues" evidence="11">
    <location>
        <begin position="89"/>
        <end position="116"/>
    </location>
</feature>
<protein>
    <recommendedName>
        <fullName evidence="3">snRNA-activating protein complex subunit 3</fullName>
    </recommendedName>
    <alternativeName>
        <fullName evidence="10">Small nuclear RNA-activating complex polypeptide 3</fullName>
    </alternativeName>
</protein>
<dbReference type="GO" id="GO:0001046">
    <property type="term" value="F:core promoter sequence-specific DNA binding"/>
    <property type="evidence" value="ECO:0007669"/>
    <property type="project" value="TreeGrafter"/>
</dbReference>
<dbReference type="OrthoDB" id="46583at2759"/>
<evidence type="ECO:0000256" key="9">
    <source>
        <dbReference type="ARBA" id="ARBA00025958"/>
    </source>
</evidence>
<dbReference type="GO" id="GO:0005634">
    <property type="term" value="C:nucleus"/>
    <property type="evidence" value="ECO:0007669"/>
    <property type="project" value="UniProtKB-SubCell"/>
</dbReference>
<evidence type="ECO:0000256" key="1">
    <source>
        <dbReference type="ARBA" id="ARBA00004123"/>
    </source>
</evidence>
<dbReference type="GO" id="GO:0003681">
    <property type="term" value="F:bent DNA binding"/>
    <property type="evidence" value="ECO:0007669"/>
    <property type="project" value="TreeGrafter"/>
</dbReference>
<accession>A0A6H5GIG9</accession>
<comment type="subcellular location">
    <subcellularLocation>
        <location evidence="1">Nucleus</location>
    </subcellularLocation>
</comment>
<gene>
    <name evidence="12" type="ORF">NTEN_LOCUS9073</name>
</gene>
<evidence type="ECO:0000256" key="7">
    <source>
        <dbReference type="ARBA" id="ARBA00023242"/>
    </source>
</evidence>
<sequence>MFYIGNDFYIDCRPANSVDYSEAIIKWGQREGFQFGRVRQMEETTIGELGEIRLGWPYLYRHLADCEHLIIFTDARLLHPLDPMDSSNRGGGGGGPGGGGPGGRGGPPGGRPGGQFGDDRGPFSGPNRGGGRPMNDRDGIQAEIQGETLVDEGTLTVAALVGVLILTVVVQAWVVETLTVVVLWAVVETWTAAVVEIPTVHHGVAEVIDLTHGATVVKAVDHLQGTVTSGEDPAIFEVPTFLSFTSVSFVSCLNLMIVVDFVQTEIWEAADHLMAMVVEALTVLEDVQTGVGTTSAAIVSEDVLEVRIFSTY</sequence>
<dbReference type="GO" id="GO:0042795">
    <property type="term" value="P:snRNA transcription by RNA polymerase II"/>
    <property type="evidence" value="ECO:0007669"/>
    <property type="project" value="TreeGrafter"/>
</dbReference>
<dbReference type="EMBL" id="CADCXU010013524">
    <property type="protein sequence ID" value="CAB0003553.1"/>
    <property type="molecule type" value="Genomic_DNA"/>
</dbReference>
<dbReference type="GO" id="GO:0001006">
    <property type="term" value="F:RNA polymerase III type 3 promoter sequence-specific DNA binding"/>
    <property type="evidence" value="ECO:0007669"/>
    <property type="project" value="TreeGrafter"/>
</dbReference>
<dbReference type="PANTHER" id="PTHR13421">
    <property type="entry name" value="SNRNA-ACTIVATING PROTEIN COMPLEX SUBUNIT 3"/>
    <property type="match status" value="1"/>
</dbReference>
<comment type="function">
    <text evidence="8">Part of the SNAPc complex required for the transcription of both RNA polymerase II and III small-nuclear RNA genes. Binds to the proximal sequence element (PSE), a non-TATA-box basal promoter element common to these 2 types of genes. Recruits TBP and BRF2 to the U6 snRNA TATA box.</text>
</comment>
<evidence type="ECO:0000256" key="6">
    <source>
        <dbReference type="ARBA" id="ARBA00023163"/>
    </source>
</evidence>
<evidence type="ECO:0000256" key="8">
    <source>
        <dbReference type="ARBA" id="ARBA00025193"/>
    </source>
</evidence>